<dbReference type="SUPFAM" id="SSF56219">
    <property type="entry name" value="DNase I-like"/>
    <property type="match status" value="1"/>
</dbReference>
<organism evidence="3 4">
    <name type="scientific">Rubripirellula lacrimiformis</name>
    <dbReference type="NCBI Taxonomy" id="1930273"/>
    <lineage>
        <taxon>Bacteria</taxon>
        <taxon>Pseudomonadati</taxon>
        <taxon>Planctomycetota</taxon>
        <taxon>Planctomycetia</taxon>
        <taxon>Pirellulales</taxon>
        <taxon>Pirellulaceae</taxon>
        <taxon>Rubripirellula</taxon>
    </lineage>
</organism>
<evidence type="ECO:0000256" key="1">
    <source>
        <dbReference type="SAM" id="Phobius"/>
    </source>
</evidence>
<gene>
    <name evidence="3" type="ORF">K227x_28910</name>
</gene>
<sequence length="313" mass="34372">MLLLVAVVTAAAPYNWIANLLAELRLQQCIAILIVAALTVLRRQWIVLTILLMTLSMHAPAIFSGIGLSSASARSSGPSNRAVRDAAPWTITVVNALISNQRHGEVIAEILQSDPDVFVVIELSHELSDKISAHTEHCYPHRMTRPISDHAFGIGIFSKHPISHSEIFSFAHEIDSIAATIDIDGRKCRVYATHPLPPVSEFNFNQRNDHLTRLARKILTDRKTSPGLPTVVVGDMNATPWAPALSQFSNTTRLRLANVGLDWTPTHYSGPSWFPFGIMIDHVLISPTLTCLSKTVGKNVGSDHRSVTCTLGW</sequence>
<keyword evidence="3" id="KW-0378">Hydrolase</keyword>
<dbReference type="EMBL" id="CP036525">
    <property type="protein sequence ID" value="QDT04499.1"/>
    <property type="molecule type" value="Genomic_DNA"/>
</dbReference>
<evidence type="ECO:0000259" key="2">
    <source>
        <dbReference type="Pfam" id="PF03372"/>
    </source>
</evidence>
<dbReference type="InterPro" id="IPR005135">
    <property type="entry name" value="Endo/exonuclease/phosphatase"/>
</dbReference>
<keyword evidence="1" id="KW-0472">Membrane</keyword>
<feature type="transmembrane region" description="Helical" evidence="1">
    <location>
        <begin position="21"/>
        <end position="41"/>
    </location>
</feature>
<dbReference type="GO" id="GO:0004519">
    <property type="term" value="F:endonuclease activity"/>
    <property type="evidence" value="ECO:0007669"/>
    <property type="project" value="UniProtKB-KW"/>
</dbReference>
<keyword evidence="4" id="KW-1185">Reference proteome</keyword>
<dbReference type="AlphaFoldDB" id="A0A517NBI8"/>
<evidence type="ECO:0000313" key="3">
    <source>
        <dbReference type="EMBL" id="QDT04499.1"/>
    </source>
</evidence>
<keyword evidence="1" id="KW-1133">Transmembrane helix</keyword>
<proteinExistence type="predicted"/>
<dbReference type="InterPro" id="IPR036691">
    <property type="entry name" value="Endo/exonu/phosph_ase_sf"/>
</dbReference>
<dbReference type="Proteomes" id="UP000318538">
    <property type="component" value="Chromosome"/>
</dbReference>
<feature type="transmembrane region" description="Helical" evidence="1">
    <location>
        <begin position="48"/>
        <end position="68"/>
    </location>
</feature>
<name>A0A517NBI8_9BACT</name>
<keyword evidence="3" id="KW-0269">Exonuclease</keyword>
<protein>
    <submittedName>
        <fullName evidence="3">Endonuclease/Exonuclease/phosphatase family protein</fullName>
    </submittedName>
</protein>
<keyword evidence="1" id="KW-0812">Transmembrane</keyword>
<dbReference type="Gene3D" id="3.60.10.10">
    <property type="entry name" value="Endonuclease/exonuclease/phosphatase"/>
    <property type="match status" value="1"/>
</dbReference>
<dbReference type="GO" id="GO:0004527">
    <property type="term" value="F:exonuclease activity"/>
    <property type="evidence" value="ECO:0007669"/>
    <property type="project" value="UniProtKB-KW"/>
</dbReference>
<evidence type="ECO:0000313" key="4">
    <source>
        <dbReference type="Proteomes" id="UP000318538"/>
    </source>
</evidence>
<reference evidence="3 4" key="1">
    <citation type="submission" date="2019-02" db="EMBL/GenBank/DDBJ databases">
        <title>Deep-cultivation of Planctomycetes and their phenomic and genomic characterization uncovers novel biology.</title>
        <authorList>
            <person name="Wiegand S."/>
            <person name="Jogler M."/>
            <person name="Boedeker C."/>
            <person name="Pinto D."/>
            <person name="Vollmers J."/>
            <person name="Rivas-Marin E."/>
            <person name="Kohn T."/>
            <person name="Peeters S.H."/>
            <person name="Heuer A."/>
            <person name="Rast P."/>
            <person name="Oberbeckmann S."/>
            <person name="Bunk B."/>
            <person name="Jeske O."/>
            <person name="Meyerdierks A."/>
            <person name="Storesund J.E."/>
            <person name="Kallscheuer N."/>
            <person name="Luecker S."/>
            <person name="Lage O.M."/>
            <person name="Pohl T."/>
            <person name="Merkel B.J."/>
            <person name="Hornburger P."/>
            <person name="Mueller R.-W."/>
            <person name="Bruemmer F."/>
            <person name="Labrenz M."/>
            <person name="Spormann A.M."/>
            <person name="Op den Camp H."/>
            <person name="Overmann J."/>
            <person name="Amann R."/>
            <person name="Jetten M.S.M."/>
            <person name="Mascher T."/>
            <person name="Medema M.H."/>
            <person name="Devos D.P."/>
            <person name="Kaster A.-K."/>
            <person name="Ovreas L."/>
            <person name="Rohde M."/>
            <person name="Galperin M.Y."/>
            <person name="Jogler C."/>
        </authorList>
    </citation>
    <scope>NUCLEOTIDE SEQUENCE [LARGE SCALE GENOMIC DNA]</scope>
    <source>
        <strain evidence="3 4">K22_7</strain>
    </source>
</reference>
<keyword evidence="3" id="KW-0540">Nuclease</keyword>
<keyword evidence="3" id="KW-0255">Endonuclease</keyword>
<dbReference type="Pfam" id="PF03372">
    <property type="entry name" value="Exo_endo_phos"/>
    <property type="match status" value="1"/>
</dbReference>
<dbReference type="KEGG" id="rlc:K227x_28910"/>
<feature type="domain" description="Endonuclease/exonuclease/phosphatase" evidence="2">
    <location>
        <begin position="101"/>
        <end position="304"/>
    </location>
</feature>
<accession>A0A517NBI8</accession>